<accession>A0A915I802</accession>
<name>A0A915I802_ROMCU</name>
<protein>
    <submittedName>
        <fullName evidence="2">Uncharacterized protein</fullName>
    </submittedName>
</protein>
<dbReference type="WBParaSite" id="nRc.2.0.1.t09992-RA">
    <property type="protein sequence ID" value="nRc.2.0.1.t09992-RA"/>
    <property type="gene ID" value="nRc.2.0.1.g09992"/>
</dbReference>
<reference evidence="2" key="1">
    <citation type="submission" date="2022-11" db="UniProtKB">
        <authorList>
            <consortium name="WormBaseParasite"/>
        </authorList>
    </citation>
    <scope>IDENTIFICATION</scope>
</reference>
<keyword evidence="1" id="KW-1185">Reference proteome</keyword>
<evidence type="ECO:0000313" key="1">
    <source>
        <dbReference type="Proteomes" id="UP000887565"/>
    </source>
</evidence>
<organism evidence="1 2">
    <name type="scientific">Romanomermis culicivorax</name>
    <name type="common">Nematode worm</name>
    <dbReference type="NCBI Taxonomy" id="13658"/>
    <lineage>
        <taxon>Eukaryota</taxon>
        <taxon>Metazoa</taxon>
        <taxon>Ecdysozoa</taxon>
        <taxon>Nematoda</taxon>
        <taxon>Enoplea</taxon>
        <taxon>Dorylaimia</taxon>
        <taxon>Mermithida</taxon>
        <taxon>Mermithoidea</taxon>
        <taxon>Mermithidae</taxon>
        <taxon>Romanomermis</taxon>
    </lineage>
</organism>
<proteinExistence type="predicted"/>
<evidence type="ECO:0000313" key="2">
    <source>
        <dbReference type="WBParaSite" id="nRc.2.0.1.t09992-RA"/>
    </source>
</evidence>
<dbReference type="Proteomes" id="UP000887565">
    <property type="component" value="Unplaced"/>
</dbReference>
<dbReference type="AlphaFoldDB" id="A0A915I802"/>
<sequence length="68" mass="7861">LYNIILLASFPKAPNFWHAKSDLQKFSFHAKSDPRKSYHHIIRQIPGFLFSFIFDSEHVCALLCVVAV</sequence>